<comment type="caution">
    <text evidence="2">The sequence shown here is derived from an EMBL/GenBank/DDBJ whole genome shotgun (WGS) entry which is preliminary data.</text>
</comment>
<dbReference type="EMBL" id="JAPCWZ010000004">
    <property type="protein sequence ID" value="KAK8867645.1"/>
    <property type="molecule type" value="Genomic_DNA"/>
</dbReference>
<dbReference type="Proteomes" id="UP001390339">
    <property type="component" value="Unassembled WGS sequence"/>
</dbReference>
<protein>
    <recommendedName>
        <fullName evidence="1">2EXR domain-containing protein</fullName>
    </recommendedName>
</protein>
<dbReference type="Pfam" id="PF20150">
    <property type="entry name" value="2EXR"/>
    <property type="match status" value="1"/>
</dbReference>
<evidence type="ECO:0000313" key="3">
    <source>
        <dbReference type="Proteomes" id="UP001390339"/>
    </source>
</evidence>
<sequence length="287" mass="32501">MAAQPPTDFRPYFSRLPKELQNMIWEEAVIMDHGGRNRILPLTQDTKRIVVIDGSWTRESSVFLACHEARKIALSLYSVVLPVVPFYGPYTTGNSLSELLLDGLLCDASPPQPLGRRFLRISPRTDLFLVTAQVNQFIINTTYGNLWTTLSPAGDPRFRAPVGRNWLPRLMTREVPPAVRASIERVIDHRDVWGTSSSLVQSEPIGASVNLEYLGTTGVIAEETSTGQPIHRFDRDEYSSARVCYHVENDVSSREAYRFERRLLGHLVQGYTSQQMLDWLNPVVCRL</sequence>
<evidence type="ECO:0000259" key="1">
    <source>
        <dbReference type="Pfam" id="PF20150"/>
    </source>
</evidence>
<reference evidence="2 3" key="1">
    <citation type="journal article" date="2024" name="IMA Fungus">
        <title>Apiospora arundinis, a panoply of carbohydrate-active enzymes and secondary metabolites.</title>
        <authorList>
            <person name="Sorensen T."/>
            <person name="Petersen C."/>
            <person name="Muurmann A.T."/>
            <person name="Christiansen J.V."/>
            <person name="Brundto M.L."/>
            <person name="Overgaard C.K."/>
            <person name="Boysen A.T."/>
            <person name="Wollenberg R.D."/>
            <person name="Larsen T.O."/>
            <person name="Sorensen J.L."/>
            <person name="Nielsen K.L."/>
            <person name="Sondergaard T.E."/>
        </authorList>
    </citation>
    <scope>NUCLEOTIDE SEQUENCE [LARGE SCALE GENOMIC DNA]</scope>
    <source>
        <strain evidence="2 3">AAU 773</strain>
    </source>
</reference>
<evidence type="ECO:0000313" key="2">
    <source>
        <dbReference type="EMBL" id="KAK8867645.1"/>
    </source>
</evidence>
<gene>
    <name evidence="2" type="ORF">PGQ11_006223</name>
</gene>
<dbReference type="InterPro" id="IPR045518">
    <property type="entry name" value="2EXR"/>
</dbReference>
<organism evidence="2 3">
    <name type="scientific">Apiospora arundinis</name>
    <dbReference type="NCBI Taxonomy" id="335852"/>
    <lineage>
        <taxon>Eukaryota</taxon>
        <taxon>Fungi</taxon>
        <taxon>Dikarya</taxon>
        <taxon>Ascomycota</taxon>
        <taxon>Pezizomycotina</taxon>
        <taxon>Sordariomycetes</taxon>
        <taxon>Xylariomycetidae</taxon>
        <taxon>Amphisphaeriales</taxon>
        <taxon>Apiosporaceae</taxon>
        <taxon>Apiospora</taxon>
    </lineage>
</organism>
<feature type="domain" description="2EXR" evidence="1">
    <location>
        <begin position="11"/>
        <end position="83"/>
    </location>
</feature>
<keyword evidence="3" id="KW-1185">Reference proteome</keyword>
<accession>A0ABR2ISN1</accession>
<name>A0ABR2ISN1_9PEZI</name>
<proteinExistence type="predicted"/>